<dbReference type="CDD" id="cd04301">
    <property type="entry name" value="NAT_SF"/>
    <property type="match status" value="1"/>
</dbReference>
<dbReference type="OrthoDB" id="1550635at2"/>
<dbReference type="Gene3D" id="3.40.630.30">
    <property type="match status" value="1"/>
</dbReference>
<comment type="caution">
    <text evidence="2">The sequence shown here is derived from an EMBL/GenBank/DDBJ whole genome shotgun (WGS) entry which is preliminary data.</text>
</comment>
<dbReference type="RefSeq" id="WP_008825855.1">
    <property type="nucleotide sequence ID" value="NZ_AFNU02000003.1"/>
</dbReference>
<dbReference type="AlphaFoldDB" id="F7PVU5"/>
<dbReference type="eggNOG" id="COG1247">
    <property type="taxonomic scope" value="Bacteria"/>
</dbReference>
<proteinExistence type="predicted"/>
<evidence type="ECO:0000259" key="1">
    <source>
        <dbReference type="PROSITE" id="PS51186"/>
    </source>
</evidence>
<dbReference type="GO" id="GO:0016747">
    <property type="term" value="F:acyltransferase activity, transferring groups other than amino-acyl groups"/>
    <property type="evidence" value="ECO:0007669"/>
    <property type="project" value="InterPro"/>
</dbReference>
<dbReference type="Proteomes" id="UP000005707">
    <property type="component" value="Unassembled WGS sequence"/>
</dbReference>
<sequence length="320" mass="37477">MNKIEFKRIHTDYVNQALELVLSAFVKEKQSVPFLPKQQEFYSFIEEAISNLFAIGNGLMAIENDELVGFIVGFEIKEFFGKTKGIYVPLFGHGLKNSYDQLYTELYKRVAELWVKDDFMMHAINIFAHDKKTINEWFWMGFGMRCVDSIKEISLSDKNDYLTDIIIKKVTEKDLPILGELHKSHNEYYRSSPIFMPTVDEDPIMDLTEWCQKKDHHLWAAFHEGKPLGYMRIQPDGESVISRSKTMMNITGGFVTATERSKGIGQLLLKEIENWLYHNNYPLLGVDFESINITGSQFWNKHFTKYTYSLVRRIDERIKY</sequence>
<protein>
    <recommendedName>
        <fullName evidence="1">N-acetyltransferase domain-containing protein</fullName>
    </recommendedName>
</protein>
<name>F7PVU5_9MOLU</name>
<dbReference type="Pfam" id="PF00583">
    <property type="entry name" value="Acetyltransf_1"/>
    <property type="match status" value="1"/>
</dbReference>
<keyword evidence="3" id="KW-1185">Reference proteome</keyword>
<dbReference type="InParanoid" id="F7PVU5"/>
<dbReference type="InterPro" id="IPR016181">
    <property type="entry name" value="Acyl_CoA_acyltransferase"/>
</dbReference>
<gene>
    <name evidence="2" type="ORF">HLPCO_001074</name>
</gene>
<accession>F7PVU5</accession>
<evidence type="ECO:0000313" key="2">
    <source>
        <dbReference type="EMBL" id="ERJ12734.1"/>
    </source>
</evidence>
<reference evidence="2 3" key="2">
    <citation type="journal article" date="2013" name="PLoS ONE">
        <title>INDIGO - INtegrated Data Warehouse of MIcrobial GenOmes with Examples from the Red Sea Extremophiles.</title>
        <authorList>
            <person name="Alam I."/>
            <person name="Antunes A."/>
            <person name="Kamau A.A."/>
            <person name="Ba Alawi W."/>
            <person name="Kalkatawi M."/>
            <person name="Stingl U."/>
            <person name="Bajic V.B."/>
        </authorList>
    </citation>
    <scope>NUCLEOTIDE SEQUENCE [LARGE SCALE GENOMIC DNA]</scope>
    <source>
        <strain evidence="2 3">SSD-17B</strain>
    </source>
</reference>
<dbReference type="PROSITE" id="PS51186">
    <property type="entry name" value="GNAT"/>
    <property type="match status" value="1"/>
</dbReference>
<dbReference type="InterPro" id="IPR000182">
    <property type="entry name" value="GNAT_dom"/>
</dbReference>
<reference evidence="2 3" key="1">
    <citation type="journal article" date="2011" name="J. Bacteriol.">
        <title>Genome sequence of Haloplasma contractile, an unusual contractile bacterium from a deep-sea anoxic brine lake.</title>
        <authorList>
            <person name="Antunes A."/>
            <person name="Alam I."/>
            <person name="El Dorry H."/>
            <person name="Siam R."/>
            <person name="Robertson A."/>
            <person name="Bajic V.B."/>
            <person name="Stingl U."/>
        </authorList>
    </citation>
    <scope>NUCLEOTIDE SEQUENCE [LARGE SCALE GENOMIC DNA]</scope>
    <source>
        <strain evidence="2 3">SSD-17B</strain>
    </source>
</reference>
<feature type="domain" description="N-acetyltransferase" evidence="1">
    <location>
        <begin position="165"/>
        <end position="320"/>
    </location>
</feature>
<organism evidence="2 3">
    <name type="scientific">Haloplasma contractile SSD-17B</name>
    <dbReference type="NCBI Taxonomy" id="1033810"/>
    <lineage>
        <taxon>Bacteria</taxon>
        <taxon>Bacillati</taxon>
        <taxon>Mycoplasmatota</taxon>
        <taxon>Mollicutes</taxon>
        <taxon>Haloplasmatales</taxon>
        <taxon>Haloplasmataceae</taxon>
        <taxon>Haloplasma</taxon>
    </lineage>
</organism>
<dbReference type="SUPFAM" id="SSF55729">
    <property type="entry name" value="Acyl-CoA N-acyltransferases (Nat)"/>
    <property type="match status" value="1"/>
</dbReference>
<evidence type="ECO:0000313" key="3">
    <source>
        <dbReference type="Proteomes" id="UP000005707"/>
    </source>
</evidence>
<dbReference type="EMBL" id="AFNU02000003">
    <property type="protein sequence ID" value="ERJ12734.1"/>
    <property type="molecule type" value="Genomic_DNA"/>
</dbReference>